<proteinExistence type="predicted"/>
<feature type="repeat" description="TPR" evidence="1">
    <location>
        <begin position="484"/>
        <end position="517"/>
    </location>
</feature>
<dbReference type="RefSeq" id="WP_194845711.1">
    <property type="nucleotide sequence ID" value="NZ_CP075585.1"/>
</dbReference>
<sequence>MNPRNLQSSILLSQNQLQSEQSVATSLQAKGELALLNKYFDKGLSYFNKALSLEPTNFKLYFSQGLSLFQFAQEKEQEKPLLLANKRLKTAAQLSPNHLDTWQAWSSVLCTLGFTYKNLKYFLEAHEKITQAIDLCPLQKIDTLADLYADLGSIFLHIASHSQEPNDLYHAIQAFEKAAHLNKTLPTDVWKDFGLACYKFANFVNEDRFYFKANQCFKNALSLEPDSASLWHLLAQTFCQLYTQTHDEDHFIKADEYFAAASQRSPKSLDIWLNWSLFLCETGKNLPDVKKLRLCIEKCHEALNVDPDHFLIQAICAEALSLLGMNLERLDLIHEANEKMSQVIEQKEDSPDIWHCYGSCLQCLGAYFKDIDFYYQAIEKFQIGLSIDRTYHRNWHAIAKIYTAIGELEQDADILHSSFKFYKKALYLKKSNFYLFDYAVALAKLGEMKHEKCYLEKSIDLFEKALIIQKNAIFLYPEWLFHYARALDTLGDFFEEESYYLRSIEIFSQILMIDPNLYDVHHHLALALSHLGELTSSREYLYRAIHHYRLAVKQENENDTVLLNFALTLINLSQHLYDSAEIEQLYRDAEQKLFTASRLGNTQSYYHLACLYSLSNQIGLSMHFLEKAVKADSLPSIEEMLQDDWLDNIRTTQDFHEFLSRLENSRNLEEY</sequence>
<evidence type="ECO:0000313" key="3">
    <source>
        <dbReference type="Proteomes" id="UP000822862"/>
    </source>
</evidence>
<protein>
    <submittedName>
        <fullName evidence="2">Tetratricopeptide repeat</fullName>
    </submittedName>
</protein>
<feature type="repeat" description="TPR" evidence="1">
    <location>
        <begin position="24"/>
        <end position="57"/>
    </location>
</feature>
<evidence type="ECO:0000256" key="1">
    <source>
        <dbReference type="PROSITE-ProRule" id="PRU00339"/>
    </source>
</evidence>
<keyword evidence="3" id="KW-1185">Reference proteome</keyword>
<organism evidence="2 3">
    <name type="scientific">Candidatus Rhabdochlamydia porcellionis</name>
    <dbReference type="NCBI Taxonomy" id="225148"/>
    <lineage>
        <taxon>Bacteria</taxon>
        <taxon>Pseudomonadati</taxon>
        <taxon>Chlamydiota</taxon>
        <taxon>Chlamydiia</taxon>
        <taxon>Parachlamydiales</taxon>
        <taxon>Candidatus Rhabdochlamydiaceae</taxon>
        <taxon>Candidatus Rhabdochlamydia</taxon>
    </lineage>
</organism>
<evidence type="ECO:0000313" key="2">
    <source>
        <dbReference type="EMBL" id="QZA58700.1"/>
    </source>
</evidence>
<name>A0ABX8Z079_9BACT</name>
<dbReference type="InterPro" id="IPR011990">
    <property type="entry name" value="TPR-like_helical_dom_sf"/>
</dbReference>
<dbReference type="PROSITE" id="PS50005">
    <property type="entry name" value="TPR"/>
    <property type="match status" value="2"/>
</dbReference>
<dbReference type="SUPFAM" id="SSF48452">
    <property type="entry name" value="TPR-like"/>
    <property type="match status" value="2"/>
</dbReference>
<dbReference type="Pfam" id="PF13181">
    <property type="entry name" value="TPR_8"/>
    <property type="match status" value="2"/>
</dbReference>
<dbReference type="NCBIfam" id="NF047558">
    <property type="entry name" value="TPR_END_plus"/>
    <property type="match status" value="1"/>
</dbReference>
<dbReference type="PANTHER" id="PTHR12558">
    <property type="entry name" value="CELL DIVISION CYCLE 16,23,27"/>
    <property type="match status" value="1"/>
</dbReference>
<keyword evidence="1" id="KW-0802">TPR repeat</keyword>
<dbReference type="Proteomes" id="UP000822862">
    <property type="component" value="Chromosome"/>
</dbReference>
<dbReference type="InterPro" id="IPR019734">
    <property type="entry name" value="TPR_rpt"/>
</dbReference>
<dbReference type="EMBL" id="CP075585">
    <property type="protein sequence ID" value="QZA58700.1"/>
    <property type="molecule type" value="Genomic_DNA"/>
</dbReference>
<gene>
    <name evidence="2" type="ORF">RHAB15C_0000578</name>
</gene>
<dbReference type="Gene3D" id="1.25.40.10">
    <property type="entry name" value="Tetratricopeptide repeat domain"/>
    <property type="match status" value="3"/>
</dbReference>
<dbReference type="SMART" id="SM00028">
    <property type="entry name" value="TPR"/>
    <property type="match status" value="10"/>
</dbReference>
<dbReference type="PANTHER" id="PTHR12558:SF13">
    <property type="entry name" value="CELL DIVISION CYCLE PROTEIN 27 HOMOLOG"/>
    <property type="match status" value="1"/>
</dbReference>
<accession>A0ABX8Z079</accession>
<reference evidence="2 3" key="1">
    <citation type="submission" date="2021-05" db="EMBL/GenBank/DDBJ databases">
        <title>Ecology and evolution of chlamydial symbionts of arthropods.</title>
        <authorList>
            <person name="Halter T."/>
            <person name="Sixt B.S."/>
            <person name="Toenshoff E.R."/>
            <person name="Koestlbacher S."/>
            <person name="Schulz F."/>
            <person name="Kostanjsek R."/>
            <person name="Collingro A."/>
            <person name="Hendrickx F."/>
            <person name="Horn M."/>
        </authorList>
    </citation>
    <scope>NUCLEOTIDE SEQUENCE [LARGE SCALE GENOMIC DNA]</scope>
    <source>
        <strain evidence="2 3">15C</strain>
    </source>
</reference>